<reference evidence="2 3" key="1">
    <citation type="submission" date="2017-04" db="EMBL/GenBank/DDBJ databases">
        <authorList>
            <person name="Afonso C.L."/>
            <person name="Miller P.J."/>
            <person name="Scott M.A."/>
            <person name="Spackman E."/>
            <person name="Goraichik I."/>
            <person name="Dimitrov K.M."/>
            <person name="Suarez D.L."/>
            <person name="Swayne D.E."/>
        </authorList>
    </citation>
    <scope>NUCLEOTIDE SEQUENCE [LARGE SCALE GENOMIC DNA]</scope>
    <source>
        <strain evidence="2 3">DSM 43828</strain>
    </source>
</reference>
<organism evidence="2 3">
    <name type="scientific">Kibdelosporangium aridum</name>
    <dbReference type="NCBI Taxonomy" id="2030"/>
    <lineage>
        <taxon>Bacteria</taxon>
        <taxon>Bacillati</taxon>
        <taxon>Actinomycetota</taxon>
        <taxon>Actinomycetes</taxon>
        <taxon>Pseudonocardiales</taxon>
        <taxon>Pseudonocardiaceae</taxon>
        <taxon>Kibdelosporangium</taxon>
    </lineage>
</organism>
<evidence type="ECO:0000313" key="2">
    <source>
        <dbReference type="EMBL" id="SMD13739.1"/>
    </source>
</evidence>
<dbReference type="Proteomes" id="UP000192674">
    <property type="component" value="Unassembled WGS sequence"/>
</dbReference>
<feature type="transmembrane region" description="Helical" evidence="1">
    <location>
        <begin position="121"/>
        <end position="141"/>
    </location>
</feature>
<proteinExistence type="predicted"/>
<evidence type="ECO:0000256" key="1">
    <source>
        <dbReference type="SAM" id="Phobius"/>
    </source>
</evidence>
<protein>
    <submittedName>
        <fullName evidence="2">Uncharacterized protein</fullName>
    </submittedName>
</protein>
<evidence type="ECO:0000313" key="3">
    <source>
        <dbReference type="Proteomes" id="UP000192674"/>
    </source>
</evidence>
<keyword evidence="1" id="KW-0812">Transmembrane</keyword>
<keyword evidence="1" id="KW-1133">Transmembrane helix</keyword>
<dbReference type="RefSeq" id="WP_143446552.1">
    <property type="nucleotide sequence ID" value="NZ_FWXV01000004.1"/>
</dbReference>
<feature type="transmembrane region" description="Helical" evidence="1">
    <location>
        <begin position="27"/>
        <end position="47"/>
    </location>
</feature>
<dbReference type="AlphaFoldDB" id="A0A1Y5XUY2"/>
<feature type="transmembrane region" description="Helical" evidence="1">
    <location>
        <begin position="153"/>
        <end position="172"/>
    </location>
</feature>
<feature type="transmembrane region" description="Helical" evidence="1">
    <location>
        <begin position="96"/>
        <end position="114"/>
    </location>
</feature>
<keyword evidence="3" id="KW-1185">Reference proteome</keyword>
<dbReference type="OrthoDB" id="3685688at2"/>
<gene>
    <name evidence="2" type="ORF">SAMN05661093_04912</name>
</gene>
<name>A0A1Y5XUY2_KIBAR</name>
<sequence length="185" mass="18646">MSTYPTTPTGQHAGYPMAAAPTKPGTLWAALVVTVLAGLSAVAYGVITLAGGVELAREIGAKAVSIVTGESVEAILAEGGSFLEAATTVAQGTLEVRAYLLIVPGALLLLFGLLMGKASTAVRVLATIAAAFTLLFGGIVGLDSEAATTIMSISSWVAALGAVACIPLMWLSPNGRYAKALKQQA</sequence>
<keyword evidence="1" id="KW-0472">Membrane</keyword>
<dbReference type="EMBL" id="FWXV01000004">
    <property type="protein sequence ID" value="SMD13739.1"/>
    <property type="molecule type" value="Genomic_DNA"/>
</dbReference>
<accession>A0A1Y5XUY2</accession>